<feature type="domain" description="Protein kinase" evidence="7">
    <location>
        <begin position="447"/>
        <end position="761"/>
    </location>
</feature>
<evidence type="ECO:0000256" key="4">
    <source>
        <dbReference type="ARBA" id="ARBA00022840"/>
    </source>
</evidence>
<evidence type="ECO:0000256" key="2">
    <source>
        <dbReference type="ARBA" id="ARBA00022741"/>
    </source>
</evidence>
<evidence type="ECO:0000256" key="3">
    <source>
        <dbReference type="ARBA" id="ARBA00022777"/>
    </source>
</evidence>
<name>A0A7S3NF56_9STRA</name>
<dbReference type="PROSITE" id="PS00108">
    <property type="entry name" value="PROTEIN_KINASE_ST"/>
    <property type="match status" value="1"/>
</dbReference>
<evidence type="ECO:0000256" key="6">
    <source>
        <dbReference type="SAM" id="Phobius"/>
    </source>
</evidence>
<dbReference type="PANTHER" id="PTHR44329">
    <property type="entry name" value="SERINE/THREONINE-PROTEIN KINASE TNNI3K-RELATED"/>
    <property type="match status" value="1"/>
</dbReference>
<dbReference type="Gene3D" id="1.10.510.10">
    <property type="entry name" value="Transferase(Phosphotransferase) domain 1"/>
    <property type="match status" value="1"/>
</dbReference>
<keyword evidence="6" id="KW-0472">Membrane</keyword>
<dbReference type="Pfam" id="PF07714">
    <property type="entry name" value="PK_Tyr_Ser-Thr"/>
    <property type="match status" value="1"/>
</dbReference>
<dbReference type="InterPro" id="IPR008271">
    <property type="entry name" value="Ser/Thr_kinase_AS"/>
</dbReference>
<dbReference type="GO" id="GO:0004674">
    <property type="term" value="F:protein serine/threonine kinase activity"/>
    <property type="evidence" value="ECO:0007669"/>
    <property type="project" value="TreeGrafter"/>
</dbReference>
<dbReference type="SUPFAM" id="SSF56112">
    <property type="entry name" value="Protein kinase-like (PK-like)"/>
    <property type="match status" value="1"/>
</dbReference>
<evidence type="ECO:0000259" key="7">
    <source>
        <dbReference type="PROSITE" id="PS50011"/>
    </source>
</evidence>
<feature type="region of interest" description="Disordered" evidence="5">
    <location>
        <begin position="328"/>
        <end position="426"/>
    </location>
</feature>
<feature type="transmembrane region" description="Helical" evidence="6">
    <location>
        <begin position="164"/>
        <end position="182"/>
    </location>
</feature>
<evidence type="ECO:0000256" key="5">
    <source>
        <dbReference type="SAM" id="MobiDB-lite"/>
    </source>
</evidence>
<dbReference type="InterPro" id="IPR011009">
    <property type="entry name" value="Kinase-like_dom_sf"/>
</dbReference>
<dbReference type="SMART" id="SM00220">
    <property type="entry name" value="S_TKc"/>
    <property type="match status" value="1"/>
</dbReference>
<protein>
    <recommendedName>
        <fullName evidence="7">Protein kinase domain-containing protein</fullName>
    </recommendedName>
</protein>
<proteinExistence type="predicted"/>
<dbReference type="InterPro" id="IPR000719">
    <property type="entry name" value="Prot_kinase_dom"/>
</dbReference>
<gene>
    <name evidence="8" type="ORF">ALAG00032_LOCUS4155</name>
</gene>
<feature type="compositionally biased region" description="Polar residues" evidence="5">
    <location>
        <begin position="378"/>
        <end position="401"/>
    </location>
</feature>
<dbReference type="EMBL" id="HBIJ01005918">
    <property type="protein sequence ID" value="CAE0363414.1"/>
    <property type="molecule type" value="Transcribed_RNA"/>
</dbReference>
<keyword evidence="2" id="KW-0547">Nucleotide-binding</keyword>
<dbReference type="GO" id="GO:0005524">
    <property type="term" value="F:ATP binding"/>
    <property type="evidence" value="ECO:0007669"/>
    <property type="project" value="UniProtKB-KW"/>
</dbReference>
<evidence type="ECO:0000313" key="8">
    <source>
        <dbReference type="EMBL" id="CAE0363414.1"/>
    </source>
</evidence>
<feature type="compositionally biased region" description="Basic and acidic residues" evidence="5">
    <location>
        <begin position="363"/>
        <end position="375"/>
    </location>
</feature>
<dbReference type="PROSITE" id="PS50011">
    <property type="entry name" value="PROTEIN_KINASE_DOM"/>
    <property type="match status" value="1"/>
</dbReference>
<dbReference type="InterPro" id="IPR051681">
    <property type="entry name" value="Ser/Thr_Kinases-Pseudokinases"/>
</dbReference>
<accession>A0A7S3NF56</accession>
<keyword evidence="3" id="KW-0418">Kinase</keyword>
<keyword evidence="6" id="KW-1133">Transmembrane helix</keyword>
<dbReference type="InterPro" id="IPR001245">
    <property type="entry name" value="Ser-Thr/Tyr_kinase_cat_dom"/>
</dbReference>
<dbReference type="PANTHER" id="PTHR44329:SF288">
    <property type="entry name" value="MITOGEN-ACTIVATED PROTEIN KINASE KINASE KINASE 20"/>
    <property type="match status" value="1"/>
</dbReference>
<sequence length="787" mass="87405">MAENYQFGQADQGNVDSDFELHPVTLKFSGRLMERRFEESVTLRARQFHDGMWLIRAWLVVGRVIHELARVKKLSFEVYINLVFIIIVVVAYGISRRCSRFGEGTAYWQIFVVVLCGLHAIQFSLRFVQADEGDARNWERYYFLGLDFAIDAFMFSLLFGLRQVAAMCALIIDLGAIILCLTYDGPKSYPGAGLPGIIDAIIFVVALLICTRVQEKASRAEFARQMRHNIRHNIDLRAFQQPFSPFNLRSWIQEIANNNRNRTAAVVVAETDPLDSSNNNNIQEDNTRVQSALITSSNVSREQTTNAAEIKDEEIGLTNNNTTVARTIYTPTTTTTTTENINPTPGLQIIASHSPDLDGTDLDSSRGTDTEKIPPKDSLQSATLPSPSLVLGTNTTPKQRGTQSTESNQTTTQNQQQQTSVLKHETKKQNFSRFEALQNWEIDYERLRVVRKIGAGSAGHVYKGEYIGAVVAIKQLYSTYIDPSNLDEFSREVTLLHKLKHPHVLTFYGIARRDVYCYIVTEFCPYALDSILSGGRGNDPGTKAPPRLSVTHRVKIAHEVALALAYLHTEHLIHHDLKPANILLNSDFVARVSDFGLSQLVARESESSLHGVASKNKGIHNNPPTTLGGTAAFSAPEISLGTLKKGFQALSKLDVFSFGIVLAAIFAPNGDPYYFYVPGADRTGVYTPTGGQAATMAALKNAGTAKREAEIRHAVAHTKLRPMVPNALPPEIRPLMEKCWAHIPEERPSFNEVAQSLRAYLVRHKELEDSTPTQLPVGPEALSVVDE</sequence>
<dbReference type="AlphaFoldDB" id="A0A7S3NF56"/>
<keyword evidence="4" id="KW-0067">ATP-binding</keyword>
<dbReference type="Gene3D" id="3.30.200.20">
    <property type="entry name" value="Phosphorylase Kinase, domain 1"/>
    <property type="match status" value="1"/>
</dbReference>
<feature type="compositionally biased region" description="Low complexity" evidence="5">
    <location>
        <begin position="328"/>
        <end position="338"/>
    </location>
</feature>
<feature type="transmembrane region" description="Helical" evidence="6">
    <location>
        <begin position="140"/>
        <end position="158"/>
    </location>
</feature>
<evidence type="ECO:0000256" key="1">
    <source>
        <dbReference type="ARBA" id="ARBA00022679"/>
    </source>
</evidence>
<organism evidence="8">
    <name type="scientific">Aureoumbra lagunensis</name>
    <dbReference type="NCBI Taxonomy" id="44058"/>
    <lineage>
        <taxon>Eukaryota</taxon>
        <taxon>Sar</taxon>
        <taxon>Stramenopiles</taxon>
        <taxon>Ochrophyta</taxon>
        <taxon>Pelagophyceae</taxon>
        <taxon>Pelagomonadales</taxon>
        <taxon>Aureoumbra</taxon>
    </lineage>
</organism>
<feature type="transmembrane region" description="Helical" evidence="6">
    <location>
        <begin position="76"/>
        <end position="94"/>
    </location>
</feature>
<keyword evidence="1" id="KW-0808">Transferase</keyword>
<feature type="compositionally biased region" description="Low complexity" evidence="5">
    <location>
        <begin position="402"/>
        <end position="420"/>
    </location>
</feature>
<feature type="transmembrane region" description="Helical" evidence="6">
    <location>
        <begin position="106"/>
        <end position="128"/>
    </location>
</feature>
<feature type="transmembrane region" description="Helical" evidence="6">
    <location>
        <begin position="189"/>
        <end position="209"/>
    </location>
</feature>
<keyword evidence="6" id="KW-0812">Transmembrane</keyword>
<reference evidence="8" key="1">
    <citation type="submission" date="2021-01" db="EMBL/GenBank/DDBJ databases">
        <authorList>
            <person name="Corre E."/>
            <person name="Pelletier E."/>
            <person name="Niang G."/>
            <person name="Scheremetjew M."/>
            <person name="Finn R."/>
            <person name="Kale V."/>
            <person name="Holt S."/>
            <person name="Cochrane G."/>
            <person name="Meng A."/>
            <person name="Brown T."/>
            <person name="Cohen L."/>
        </authorList>
    </citation>
    <scope>NUCLEOTIDE SEQUENCE</scope>
    <source>
        <strain evidence="8">CCMP1510</strain>
    </source>
</reference>